<dbReference type="Pfam" id="PF00975">
    <property type="entry name" value="Thioesterase"/>
    <property type="match status" value="1"/>
</dbReference>
<evidence type="ECO:0000313" key="4">
    <source>
        <dbReference type="Proteomes" id="UP000317043"/>
    </source>
</evidence>
<sequence length="247" mass="26791">MIPAEVVVFPPAGSGPSFYAPLTETVHRLRVRAPDLPGKERRCTEPLPTTVEDIVDGCLADVVNVSDRVNVSDMAPNGPAELAVFGHCFGALLAFQTVLCLERVRPDLTVTLLVSGSPPPGELAWEPYSDAPPDRFVQAMEKVAGYLHPAVKDPDMRDFLLPLMRADVVAHERFRRPPTPSIGADIVALRGRDDSTVSADAARGWAADTTGSFRLVEPPGGHMYPLDSWDRLRSTVEEILCPDSPTT</sequence>
<dbReference type="SUPFAM" id="SSF53474">
    <property type="entry name" value="alpha/beta-Hydrolases"/>
    <property type="match status" value="1"/>
</dbReference>
<reference evidence="3 4" key="1">
    <citation type="submission" date="2019-06" db="EMBL/GenBank/DDBJ databases">
        <title>Sequencing the genomes of 1000 actinobacteria strains.</title>
        <authorList>
            <person name="Klenk H.-P."/>
        </authorList>
    </citation>
    <scope>NUCLEOTIDE SEQUENCE [LARGE SCALE GENOMIC DNA]</scope>
    <source>
        <strain evidence="3 4">DSM 45928</strain>
    </source>
</reference>
<dbReference type="InterPro" id="IPR001031">
    <property type="entry name" value="Thioesterase"/>
</dbReference>
<comment type="caution">
    <text evidence="3">The sequence shown here is derived from an EMBL/GenBank/DDBJ whole genome shotgun (WGS) entry which is preliminary data.</text>
</comment>
<dbReference type="InterPro" id="IPR012223">
    <property type="entry name" value="TEII"/>
</dbReference>
<dbReference type="Proteomes" id="UP000317043">
    <property type="component" value="Unassembled WGS sequence"/>
</dbReference>
<protein>
    <submittedName>
        <fullName evidence="3">Surfactin synthase thioesterase subunit</fullName>
    </submittedName>
</protein>
<evidence type="ECO:0000313" key="3">
    <source>
        <dbReference type="EMBL" id="TQL75316.1"/>
    </source>
</evidence>
<feature type="domain" description="Thioesterase" evidence="2">
    <location>
        <begin position="6"/>
        <end position="238"/>
    </location>
</feature>
<dbReference type="AlphaFoldDB" id="A0A543ARZ6"/>
<dbReference type="EMBL" id="VFOW01000001">
    <property type="protein sequence ID" value="TQL75316.1"/>
    <property type="molecule type" value="Genomic_DNA"/>
</dbReference>
<dbReference type="PANTHER" id="PTHR11487">
    <property type="entry name" value="THIOESTERASE"/>
    <property type="match status" value="1"/>
</dbReference>
<dbReference type="RefSeq" id="WP_170183134.1">
    <property type="nucleotide sequence ID" value="NZ_JBHTGS010000001.1"/>
</dbReference>
<evidence type="ECO:0000259" key="2">
    <source>
        <dbReference type="Pfam" id="PF00975"/>
    </source>
</evidence>
<name>A0A543ARZ6_9ACTN</name>
<keyword evidence="4" id="KW-1185">Reference proteome</keyword>
<evidence type="ECO:0000256" key="1">
    <source>
        <dbReference type="ARBA" id="ARBA00007169"/>
    </source>
</evidence>
<comment type="similarity">
    <text evidence="1">Belongs to the thioesterase family.</text>
</comment>
<dbReference type="InParanoid" id="A0A543ARZ6"/>
<gene>
    <name evidence="3" type="ORF">FB566_0813</name>
</gene>
<dbReference type="InterPro" id="IPR029058">
    <property type="entry name" value="AB_hydrolase_fold"/>
</dbReference>
<accession>A0A543ARZ6</accession>
<dbReference type="GO" id="GO:0008610">
    <property type="term" value="P:lipid biosynthetic process"/>
    <property type="evidence" value="ECO:0007669"/>
    <property type="project" value="TreeGrafter"/>
</dbReference>
<dbReference type="Gene3D" id="3.40.50.1820">
    <property type="entry name" value="alpha/beta hydrolase"/>
    <property type="match status" value="1"/>
</dbReference>
<proteinExistence type="inferred from homology"/>
<organism evidence="3 4">
    <name type="scientific">Stackebrandtia endophytica</name>
    <dbReference type="NCBI Taxonomy" id="1496996"/>
    <lineage>
        <taxon>Bacteria</taxon>
        <taxon>Bacillati</taxon>
        <taxon>Actinomycetota</taxon>
        <taxon>Actinomycetes</taxon>
        <taxon>Glycomycetales</taxon>
        <taxon>Glycomycetaceae</taxon>
        <taxon>Stackebrandtia</taxon>
    </lineage>
</organism>
<dbReference type="PANTHER" id="PTHR11487:SF0">
    <property type="entry name" value="S-ACYL FATTY ACID SYNTHASE THIOESTERASE, MEDIUM CHAIN"/>
    <property type="match status" value="1"/>
</dbReference>